<dbReference type="SUPFAM" id="SSF53720">
    <property type="entry name" value="ALDH-like"/>
    <property type="match status" value="1"/>
</dbReference>
<dbReference type="Pfam" id="PF00171">
    <property type="entry name" value="Aldedh"/>
    <property type="match status" value="1"/>
</dbReference>
<feature type="region of interest" description="Disordered" evidence="1">
    <location>
        <begin position="43"/>
        <end position="62"/>
    </location>
</feature>
<organism evidence="3 4">
    <name type="scientific">Blastococcus brunescens</name>
    <dbReference type="NCBI Taxonomy" id="1564165"/>
    <lineage>
        <taxon>Bacteria</taxon>
        <taxon>Bacillati</taxon>
        <taxon>Actinomycetota</taxon>
        <taxon>Actinomycetes</taxon>
        <taxon>Geodermatophilales</taxon>
        <taxon>Geodermatophilaceae</taxon>
        <taxon>Blastococcus</taxon>
    </lineage>
</organism>
<dbReference type="InterPro" id="IPR015590">
    <property type="entry name" value="Aldehyde_DH_dom"/>
</dbReference>
<protein>
    <submittedName>
        <fullName evidence="3">Aldehyde dehydrogenase family protein</fullName>
    </submittedName>
</protein>
<dbReference type="Proteomes" id="UP001324287">
    <property type="component" value="Chromosome"/>
</dbReference>
<evidence type="ECO:0000313" key="3">
    <source>
        <dbReference type="EMBL" id="WRL66752.1"/>
    </source>
</evidence>
<dbReference type="Gene3D" id="3.40.309.10">
    <property type="entry name" value="Aldehyde Dehydrogenase, Chain A, domain 2"/>
    <property type="match status" value="1"/>
</dbReference>
<dbReference type="EMBL" id="CP141261">
    <property type="protein sequence ID" value="WRL66752.1"/>
    <property type="molecule type" value="Genomic_DNA"/>
</dbReference>
<evidence type="ECO:0000259" key="2">
    <source>
        <dbReference type="Pfam" id="PF00171"/>
    </source>
</evidence>
<feature type="domain" description="Aldehyde dehydrogenase" evidence="2">
    <location>
        <begin position="2"/>
        <end position="42"/>
    </location>
</feature>
<keyword evidence="4" id="KW-1185">Reference proteome</keyword>
<sequence length="62" mass="6527">MAFVNGMVTSYPELPFGGVKQSGYGRELTEVGMREFMNAKTVWIGPPSSEQGNGDTAGAAAE</sequence>
<reference evidence="3 4" key="1">
    <citation type="submission" date="2023-12" db="EMBL/GenBank/DDBJ databases">
        <title>Blastococcus brunescens sp. nov., an actonobacterium isolated from sandstone collected in sahara desert.</title>
        <authorList>
            <person name="Gtari M."/>
            <person name="Ghodhbane F."/>
        </authorList>
    </citation>
    <scope>NUCLEOTIDE SEQUENCE [LARGE SCALE GENOMIC DNA]</scope>
    <source>
        <strain evidence="3 4">BMG 8361</strain>
    </source>
</reference>
<evidence type="ECO:0000313" key="4">
    <source>
        <dbReference type="Proteomes" id="UP001324287"/>
    </source>
</evidence>
<accession>A0ABZ1B8P6</accession>
<gene>
    <name evidence="3" type="ORF">U6N30_16010</name>
</gene>
<proteinExistence type="predicted"/>
<dbReference type="InterPro" id="IPR047110">
    <property type="entry name" value="GABD/Sad-like"/>
</dbReference>
<name>A0ABZ1B8P6_9ACTN</name>
<dbReference type="InterPro" id="IPR016163">
    <property type="entry name" value="Ald_DH_C"/>
</dbReference>
<evidence type="ECO:0000256" key="1">
    <source>
        <dbReference type="SAM" id="MobiDB-lite"/>
    </source>
</evidence>
<dbReference type="InterPro" id="IPR016161">
    <property type="entry name" value="Ald_DH/histidinol_DH"/>
</dbReference>
<dbReference type="PANTHER" id="PTHR43217">
    <property type="entry name" value="SUCCINATE SEMIALDEHYDE DEHYDROGENASE [NAD(P)+] SAD"/>
    <property type="match status" value="1"/>
</dbReference>
<dbReference type="RefSeq" id="WP_324278064.1">
    <property type="nucleotide sequence ID" value="NZ_CP141261.1"/>
</dbReference>
<dbReference type="PANTHER" id="PTHR43217:SF1">
    <property type="entry name" value="SUCCINATE SEMIALDEHYDE DEHYDROGENASE [NAD(P)+] SAD"/>
    <property type="match status" value="1"/>
</dbReference>